<keyword evidence="2" id="KW-1185">Reference proteome</keyword>
<sequence length="40" mass="4589">MRDPALVLSPDGSKYCAFQLKLETITNVTERSDVTFRLWS</sequence>
<evidence type="ECO:0000313" key="2">
    <source>
        <dbReference type="Proteomes" id="UP000565089"/>
    </source>
</evidence>
<dbReference type="Proteomes" id="UP000565089">
    <property type="component" value="Unassembled WGS sequence"/>
</dbReference>
<organism evidence="1 2">
    <name type="scientific">Streptomyces luteogriseus</name>
    <dbReference type="NCBI Taxonomy" id="68233"/>
    <lineage>
        <taxon>Bacteria</taxon>
        <taxon>Bacillati</taxon>
        <taxon>Actinomycetota</taxon>
        <taxon>Actinomycetes</taxon>
        <taxon>Kitasatosporales</taxon>
        <taxon>Streptomycetaceae</taxon>
        <taxon>Streptomyces</taxon>
    </lineage>
</organism>
<name>A0A7W7GJV6_9ACTN</name>
<dbReference type="AlphaFoldDB" id="A0A7W7GJV6"/>
<reference evidence="1 2" key="1">
    <citation type="submission" date="2020-08" db="EMBL/GenBank/DDBJ databases">
        <title>Sequencing the genomes of 1000 actinobacteria strains.</title>
        <authorList>
            <person name="Klenk H.-P."/>
        </authorList>
    </citation>
    <scope>NUCLEOTIDE SEQUENCE [LARGE SCALE GENOMIC DNA]</scope>
    <source>
        <strain evidence="1 2">DSM 40483</strain>
    </source>
</reference>
<gene>
    <name evidence="1" type="ORF">BJ965_005506</name>
</gene>
<protein>
    <submittedName>
        <fullName evidence="1">Uncharacterized protein</fullName>
    </submittedName>
</protein>
<accession>A0A7W7GJV6</accession>
<evidence type="ECO:0000313" key="1">
    <source>
        <dbReference type="EMBL" id="MBB4715624.1"/>
    </source>
</evidence>
<comment type="caution">
    <text evidence="1">The sequence shown here is derived from an EMBL/GenBank/DDBJ whole genome shotgun (WGS) entry which is preliminary data.</text>
</comment>
<dbReference type="GeneID" id="95799837"/>
<dbReference type="EMBL" id="JACHMS010000001">
    <property type="protein sequence ID" value="MBB4715624.1"/>
    <property type="molecule type" value="Genomic_DNA"/>
</dbReference>
<proteinExistence type="predicted"/>
<dbReference type="RefSeq" id="WP_020133559.1">
    <property type="nucleotide sequence ID" value="NZ_JACHMS010000001.1"/>
</dbReference>